<sequence length="219" mass="22809">MAVKTCVVAAIALCCVTGSSATLINLINQCPYGVAAFARSGSSATNSYNLGGSGGYQQLDVGSSFPAGLIFASTTGSENNAQVCDLTQLTLNSQSSVSCLLNAVFAEYGASNQHSRWHSQTADQECLLLLPQATQLEITAGANGRDTYDISLVNAYNLPAAIQPVDIVNDSPTAMSNVATSGTEAFKSACPDAYCYSKDDATSTWGCNTGTNYNFIFCP</sequence>
<dbReference type="SMART" id="SM00205">
    <property type="entry name" value="THN"/>
    <property type="match status" value="1"/>
</dbReference>
<feature type="signal peptide" evidence="1">
    <location>
        <begin position="1"/>
        <end position="21"/>
    </location>
</feature>
<evidence type="ECO:0008006" key="4">
    <source>
        <dbReference type="Google" id="ProtNLM"/>
    </source>
</evidence>
<accession>A0AAW1SE28</accession>
<protein>
    <recommendedName>
        <fullName evidence="4">Thaumatin-like protein</fullName>
    </recommendedName>
</protein>
<dbReference type="EMBL" id="JALJOS010000001">
    <property type="protein sequence ID" value="KAK9844740.1"/>
    <property type="molecule type" value="Genomic_DNA"/>
</dbReference>
<evidence type="ECO:0000313" key="2">
    <source>
        <dbReference type="EMBL" id="KAK9844740.1"/>
    </source>
</evidence>
<keyword evidence="1" id="KW-0732">Signal</keyword>
<gene>
    <name evidence="2" type="ORF">WJX74_006206</name>
</gene>
<dbReference type="PROSITE" id="PS51367">
    <property type="entry name" value="THAUMATIN_2"/>
    <property type="match status" value="1"/>
</dbReference>
<dbReference type="AlphaFoldDB" id="A0AAW1SE28"/>
<organism evidence="2 3">
    <name type="scientific">Apatococcus lobatus</name>
    <dbReference type="NCBI Taxonomy" id="904363"/>
    <lineage>
        <taxon>Eukaryota</taxon>
        <taxon>Viridiplantae</taxon>
        <taxon>Chlorophyta</taxon>
        <taxon>core chlorophytes</taxon>
        <taxon>Trebouxiophyceae</taxon>
        <taxon>Chlorellales</taxon>
        <taxon>Chlorellaceae</taxon>
        <taxon>Apatococcus</taxon>
    </lineage>
</organism>
<dbReference type="InterPro" id="IPR001938">
    <property type="entry name" value="Thaumatin"/>
</dbReference>
<feature type="chain" id="PRO_5043463777" description="Thaumatin-like protein" evidence="1">
    <location>
        <begin position="22"/>
        <end position="219"/>
    </location>
</feature>
<reference evidence="2 3" key="1">
    <citation type="journal article" date="2024" name="Nat. Commun.">
        <title>Phylogenomics reveals the evolutionary origins of lichenization in chlorophyte algae.</title>
        <authorList>
            <person name="Puginier C."/>
            <person name="Libourel C."/>
            <person name="Otte J."/>
            <person name="Skaloud P."/>
            <person name="Haon M."/>
            <person name="Grisel S."/>
            <person name="Petersen M."/>
            <person name="Berrin J.G."/>
            <person name="Delaux P.M."/>
            <person name="Dal Grande F."/>
            <person name="Keller J."/>
        </authorList>
    </citation>
    <scope>NUCLEOTIDE SEQUENCE [LARGE SCALE GENOMIC DNA]</scope>
    <source>
        <strain evidence="2 3">SAG 2145</strain>
    </source>
</reference>
<dbReference type="PANTHER" id="PTHR31013">
    <property type="entry name" value="THAUMATIN FAMILY PROTEIN-RELATED"/>
    <property type="match status" value="1"/>
</dbReference>
<evidence type="ECO:0000313" key="3">
    <source>
        <dbReference type="Proteomes" id="UP001438707"/>
    </source>
</evidence>
<evidence type="ECO:0000256" key="1">
    <source>
        <dbReference type="SAM" id="SignalP"/>
    </source>
</evidence>
<comment type="caution">
    <text evidence="2">The sequence shown here is derived from an EMBL/GenBank/DDBJ whole genome shotgun (WGS) entry which is preliminary data.</text>
</comment>
<dbReference type="PIRSF" id="PIRSF002703">
    <property type="entry name" value="Thaumatin"/>
    <property type="match status" value="1"/>
</dbReference>
<dbReference type="Pfam" id="PF00314">
    <property type="entry name" value="Thaumatin"/>
    <property type="match status" value="1"/>
</dbReference>
<name>A0AAW1SE28_9CHLO</name>
<dbReference type="PANTHER" id="PTHR31013:SF2">
    <property type="entry name" value="THAUMATIN-LIKE PROTEIN"/>
    <property type="match status" value="1"/>
</dbReference>
<dbReference type="SUPFAM" id="SSF49870">
    <property type="entry name" value="Osmotin, thaumatin-like protein"/>
    <property type="match status" value="1"/>
</dbReference>
<dbReference type="InterPro" id="IPR037176">
    <property type="entry name" value="Osmotin/thaumatin-like_sf"/>
</dbReference>
<keyword evidence="3" id="KW-1185">Reference proteome</keyword>
<dbReference type="Proteomes" id="UP001438707">
    <property type="component" value="Unassembled WGS sequence"/>
</dbReference>
<proteinExistence type="predicted"/>
<dbReference type="Gene3D" id="2.60.110.10">
    <property type="entry name" value="Thaumatin"/>
    <property type="match status" value="2"/>
</dbReference>